<dbReference type="Gene3D" id="3.40.309.10">
    <property type="entry name" value="Aldehyde Dehydrogenase, Chain A, domain 2"/>
    <property type="match status" value="1"/>
</dbReference>
<sequence>MMISSINPATGHEIQSYEQLSAEDLSTLCVNASHAQGDWMALTIDQRAALLREVARQLETGKRQLAKLITSEMGKLIGEAESEVEKCAWVCHYYADTANQFLADEVIESDASRSMLVKQPLGLVLAIMPWNFPFWQVFRCAAPALMAGNGVLLKHASNVPGCALMLEQLFQDAGFPSSVFSTLLISSGQVADLVADAQIHAISLTGSEAAGRSVASVAGKNLKKLVLELGGSDAFVVLDDADLDAAVKAAVQSRFLNCGQSCIAAKRFIVVDGIGDRFVEKFHAAINNLQVGNPLDAETTLGPMARDDLRETLHRQVTDSIDQGALLLAGGQFLPRPGWFYAATLLDQVTPGMPAYEEELFGPVAAVIRATDEQDALRIANDSRFGLGGSVWTGDAARGEEFARRMACGSAFVNGLVKSDPRLPFGGIKHSGYGRELSRLGIQEFINAKTVWIK</sequence>
<keyword evidence="2" id="KW-0521">NADP</keyword>
<gene>
    <name evidence="5" type="ORF">C0630_07765</name>
</gene>
<dbReference type="RefSeq" id="WP_273438670.1">
    <property type="nucleotide sequence ID" value="NZ_PKUN01000009.1"/>
</dbReference>
<keyword evidence="3" id="KW-0560">Oxidoreductase</keyword>
<dbReference type="Proteomes" id="UP000235015">
    <property type="component" value="Unassembled WGS sequence"/>
</dbReference>
<dbReference type="PANTHER" id="PTHR43217">
    <property type="entry name" value="SUCCINATE SEMIALDEHYDE DEHYDROGENASE [NAD(P)+] SAD"/>
    <property type="match status" value="1"/>
</dbReference>
<dbReference type="PANTHER" id="PTHR43217:SF1">
    <property type="entry name" value="SUCCINATE SEMIALDEHYDE DEHYDROGENASE [NAD(P)+] SAD"/>
    <property type="match status" value="1"/>
</dbReference>
<name>A0A2N6CX86_9GAMM</name>
<accession>A0A2N6CX86</accession>
<dbReference type="Gene3D" id="3.40.605.10">
    <property type="entry name" value="Aldehyde Dehydrogenase, Chain A, domain 1"/>
    <property type="match status" value="1"/>
</dbReference>
<dbReference type="AlphaFoldDB" id="A0A2N6CX86"/>
<evidence type="ECO:0000256" key="2">
    <source>
        <dbReference type="ARBA" id="ARBA00022857"/>
    </source>
</evidence>
<evidence type="ECO:0000313" key="5">
    <source>
        <dbReference type="EMBL" id="PLX61905.1"/>
    </source>
</evidence>
<dbReference type="InterPro" id="IPR016163">
    <property type="entry name" value="Ald_DH_C"/>
</dbReference>
<dbReference type="GO" id="GO:0004777">
    <property type="term" value="F:succinate-semialdehyde dehydrogenase (NAD+) activity"/>
    <property type="evidence" value="ECO:0007669"/>
    <property type="project" value="TreeGrafter"/>
</dbReference>
<comment type="similarity">
    <text evidence="1">Belongs to the aldehyde dehydrogenase family.</text>
</comment>
<dbReference type="InterPro" id="IPR016162">
    <property type="entry name" value="Ald_DH_N"/>
</dbReference>
<organism evidence="5 6">
    <name type="scientific">Sedimenticola selenatireducens</name>
    <dbReference type="NCBI Taxonomy" id="191960"/>
    <lineage>
        <taxon>Bacteria</taxon>
        <taxon>Pseudomonadati</taxon>
        <taxon>Pseudomonadota</taxon>
        <taxon>Gammaproteobacteria</taxon>
        <taxon>Chromatiales</taxon>
        <taxon>Sedimenticolaceae</taxon>
        <taxon>Sedimenticola</taxon>
    </lineage>
</organism>
<proteinExistence type="inferred from homology"/>
<dbReference type="InterPro" id="IPR016161">
    <property type="entry name" value="Ald_DH/histidinol_DH"/>
</dbReference>
<dbReference type="FunFam" id="3.40.309.10:FF:000010">
    <property type="entry name" value="Gamma-aminobutyraldehyde dehydrogenase"/>
    <property type="match status" value="1"/>
</dbReference>
<dbReference type="GO" id="GO:0004030">
    <property type="term" value="F:aldehyde dehydrogenase [NAD(P)+] activity"/>
    <property type="evidence" value="ECO:0007669"/>
    <property type="project" value="InterPro"/>
</dbReference>
<dbReference type="EMBL" id="PKUN01000009">
    <property type="protein sequence ID" value="PLX61905.1"/>
    <property type="molecule type" value="Genomic_DNA"/>
</dbReference>
<dbReference type="CDD" id="cd07100">
    <property type="entry name" value="ALDH_SSADH1_GabD1"/>
    <property type="match status" value="1"/>
</dbReference>
<dbReference type="STRING" id="1111735.GCA_000428045_01838"/>
<protein>
    <submittedName>
        <fullName evidence="5">Succinate-semialdehyde dehydrogenase</fullName>
    </submittedName>
</protein>
<dbReference type="InterPro" id="IPR044148">
    <property type="entry name" value="ALDH_GabD1-like"/>
</dbReference>
<dbReference type="SUPFAM" id="SSF53720">
    <property type="entry name" value="ALDH-like"/>
    <property type="match status" value="1"/>
</dbReference>
<reference evidence="5 6" key="1">
    <citation type="submission" date="2017-11" db="EMBL/GenBank/DDBJ databases">
        <title>Genome-resolved metagenomics identifies genetic mobility, metabolic interactions, and unexpected diversity in perchlorate-reducing communities.</title>
        <authorList>
            <person name="Barnum T.P."/>
            <person name="Figueroa I.A."/>
            <person name="Carlstrom C.I."/>
            <person name="Lucas L.N."/>
            <person name="Engelbrektson A.L."/>
            <person name="Coates J.D."/>
        </authorList>
    </citation>
    <scope>NUCLEOTIDE SEQUENCE [LARGE SCALE GENOMIC DNA]</scope>
    <source>
        <strain evidence="5">BM301</strain>
    </source>
</reference>
<dbReference type="InterPro" id="IPR016160">
    <property type="entry name" value="Ald_DH_CS_CYS"/>
</dbReference>
<evidence type="ECO:0000256" key="1">
    <source>
        <dbReference type="ARBA" id="ARBA00009986"/>
    </source>
</evidence>
<comment type="caution">
    <text evidence="5">The sequence shown here is derived from an EMBL/GenBank/DDBJ whole genome shotgun (WGS) entry which is preliminary data.</text>
</comment>
<dbReference type="InterPro" id="IPR015590">
    <property type="entry name" value="Aldehyde_DH_dom"/>
</dbReference>
<dbReference type="FunFam" id="3.40.605.10:FF:000012">
    <property type="entry name" value="NAD-dependent succinate-semialdehyde dehydrogenase"/>
    <property type="match status" value="1"/>
</dbReference>
<evidence type="ECO:0000313" key="6">
    <source>
        <dbReference type="Proteomes" id="UP000235015"/>
    </source>
</evidence>
<dbReference type="PROSITE" id="PS00070">
    <property type="entry name" value="ALDEHYDE_DEHYDR_CYS"/>
    <property type="match status" value="1"/>
</dbReference>
<dbReference type="Pfam" id="PF00171">
    <property type="entry name" value="Aldedh"/>
    <property type="match status" value="1"/>
</dbReference>
<evidence type="ECO:0000259" key="4">
    <source>
        <dbReference type="Pfam" id="PF00171"/>
    </source>
</evidence>
<evidence type="ECO:0000256" key="3">
    <source>
        <dbReference type="ARBA" id="ARBA00023002"/>
    </source>
</evidence>
<feature type="domain" description="Aldehyde dehydrogenase" evidence="4">
    <location>
        <begin position="3"/>
        <end position="451"/>
    </location>
</feature>
<dbReference type="InterPro" id="IPR047110">
    <property type="entry name" value="GABD/Sad-like"/>
</dbReference>